<gene>
    <name evidence="9" type="ORF">IAD50_03120</name>
</gene>
<dbReference type="Gene3D" id="2.60.40.740">
    <property type="match status" value="1"/>
</dbReference>
<dbReference type="NCBIfam" id="NF033902">
    <property type="entry name" value="iso_D2_wall_anc"/>
    <property type="match status" value="1"/>
</dbReference>
<evidence type="ECO:0000256" key="3">
    <source>
        <dbReference type="ARBA" id="ARBA00022729"/>
    </source>
</evidence>
<proteinExistence type="predicted"/>
<keyword evidence="6" id="KW-1133">Transmembrane helix</keyword>
<evidence type="ECO:0000256" key="1">
    <source>
        <dbReference type="ARBA" id="ARBA00022512"/>
    </source>
</evidence>
<feature type="compositionally biased region" description="Polar residues" evidence="5">
    <location>
        <begin position="266"/>
        <end position="276"/>
    </location>
</feature>
<evidence type="ECO:0000256" key="4">
    <source>
        <dbReference type="ARBA" id="ARBA00023088"/>
    </source>
</evidence>
<dbReference type="Gene3D" id="2.60.40.10">
    <property type="entry name" value="Immunoglobulins"/>
    <property type="match status" value="1"/>
</dbReference>
<evidence type="ECO:0000259" key="8">
    <source>
        <dbReference type="PROSITE" id="PS50847"/>
    </source>
</evidence>
<comment type="caution">
    <text evidence="9">The sequence shown here is derived from an EMBL/GenBank/DDBJ whole genome shotgun (WGS) entry which is preliminary data.</text>
</comment>
<evidence type="ECO:0000256" key="7">
    <source>
        <dbReference type="SAM" id="SignalP"/>
    </source>
</evidence>
<dbReference type="Pfam" id="PF17802">
    <property type="entry name" value="SpaA"/>
    <property type="match status" value="1"/>
</dbReference>
<sequence length="527" mass="55419">MKTNGKGFKVLAFCLILLMAVGLFGTTAFAIASNGTGTITVSGVEDGVTVSAYRLMDVKVNENGQPQEPVYTWVDAAASWVRTNYSAYIGTGTDNSVQAAFSTASAENIAAFYDALAAAIKTTNNPLNIPVAGTCTGSGSIASLTMGNYLILIENGMKVYRPSAVNLVPEWKDTEWVMSDAEVTVKSSEPTITKTVNGKKADNASIGDTVSFVIETDVPQFPASAPAKNYAVSDILPAGLTLTGSIKVSGVTGAESDPLTEGDGNDYTQGSARPNSGGNSTFTLTFDYARISIYEKIRIEYTATLNGNAVLGETGNVNNAYLDYSNNPYTQTSWESKSDSATIYTYGMDISKVDKDDHDTFLAGAEFELYATEEETADKTNAIAFVMLSEGVYCKAAASDTSTTTTLQVGAKDSLTGKLTIKGLSEGTWYLKEITAPDGYNLLASPVKVTIEDKDGEALDGKVSGAAANATGEAVALVTLTVENDDGFQLPVTGGMGTILFTAVGILLMGAAVILLIFAVRKNRKQS</sequence>
<reference evidence="9" key="1">
    <citation type="submission" date="2020-10" db="EMBL/GenBank/DDBJ databases">
        <authorList>
            <person name="Gilroy R."/>
        </authorList>
    </citation>
    <scope>NUCLEOTIDE SEQUENCE</scope>
    <source>
        <strain evidence="9">CHK195-4489</strain>
    </source>
</reference>
<dbReference type="NCBIfam" id="TIGR04226">
    <property type="entry name" value="RrgB_K2N_iso_D2"/>
    <property type="match status" value="1"/>
</dbReference>
<keyword evidence="6" id="KW-0472">Membrane</keyword>
<organism evidence="9 10">
    <name type="scientific">Candidatus Egerieisoma faecipullorum</name>
    <dbReference type="NCBI Taxonomy" id="2840963"/>
    <lineage>
        <taxon>Bacteria</taxon>
        <taxon>Bacillati</taxon>
        <taxon>Bacillota</taxon>
        <taxon>Clostridia</taxon>
        <taxon>Eubacteriales</taxon>
        <taxon>Clostridiaceae</taxon>
        <taxon>Clostridiaceae incertae sedis</taxon>
        <taxon>Candidatus Egerieisoma</taxon>
    </lineage>
</organism>
<keyword evidence="1" id="KW-0134">Cell wall</keyword>
<feature type="chain" id="PRO_5039614163" evidence="7">
    <location>
        <begin position="31"/>
        <end position="527"/>
    </location>
</feature>
<reference evidence="9" key="2">
    <citation type="journal article" date="2021" name="PeerJ">
        <title>Extensive microbial diversity within the chicken gut microbiome revealed by metagenomics and culture.</title>
        <authorList>
            <person name="Gilroy R."/>
            <person name="Ravi A."/>
            <person name="Getino M."/>
            <person name="Pursley I."/>
            <person name="Horton D.L."/>
            <person name="Alikhan N.F."/>
            <person name="Baker D."/>
            <person name="Gharbi K."/>
            <person name="Hall N."/>
            <person name="Watson M."/>
            <person name="Adriaenssens E.M."/>
            <person name="Foster-Nyarko E."/>
            <person name="Jarju S."/>
            <person name="Secka A."/>
            <person name="Antonio M."/>
            <person name="Oren A."/>
            <person name="Chaudhuri R.R."/>
            <person name="La Ragione R."/>
            <person name="Hildebrand F."/>
            <person name="Pallen M.J."/>
        </authorList>
    </citation>
    <scope>NUCLEOTIDE SEQUENCE</scope>
    <source>
        <strain evidence="9">CHK195-4489</strain>
    </source>
</reference>
<keyword evidence="6" id="KW-0812">Transmembrane</keyword>
<dbReference type="InterPro" id="IPR026466">
    <property type="entry name" value="Fim_isopep_form_D2_dom"/>
</dbReference>
<dbReference type="Pfam" id="PF16569">
    <property type="entry name" value="GramPos_pilinBB"/>
    <property type="match status" value="1"/>
</dbReference>
<dbReference type="InterPro" id="IPR041033">
    <property type="entry name" value="SpaA_PFL_dom_1"/>
</dbReference>
<name>A0A9D1L9V6_9CLOT</name>
<protein>
    <submittedName>
        <fullName evidence="9">SpaH/EbpB family LPXTG-anchored major pilin</fullName>
    </submittedName>
</protein>
<dbReference type="EMBL" id="DVMM01000063">
    <property type="protein sequence ID" value="HIU29271.1"/>
    <property type="molecule type" value="Genomic_DNA"/>
</dbReference>
<dbReference type="InterPro" id="IPR013783">
    <property type="entry name" value="Ig-like_fold"/>
</dbReference>
<accession>A0A9D1L9V6</accession>
<keyword evidence="2" id="KW-0964">Secreted</keyword>
<evidence type="ECO:0000313" key="10">
    <source>
        <dbReference type="Proteomes" id="UP000824089"/>
    </source>
</evidence>
<dbReference type="AlphaFoldDB" id="A0A9D1L9V6"/>
<keyword evidence="4" id="KW-0572">Peptidoglycan-anchor</keyword>
<dbReference type="InterPro" id="IPR032334">
    <property type="entry name" value="GramPos_pilinBB"/>
</dbReference>
<dbReference type="InterPro" id="IPR019931">
    <property type="entry name" value="LPXTG_anchor"/>
</dbReference>
<dbReference type="PROSITE" id="PS50847">
    <property type="entry name" value="GRAM_POS_ANCHORING"/>
    <property type="match status" value="1"/>
</dbReference>
<evidence type="ECO:0000256" key="6">
    <source>
        <dbReference type="SAM" id="Phobius"/>
    </source>
</evidence>
<feature type="transmembrane region" description="Helical" evidence="6">
    <location>
        <begin position="499"/>
        <end position="520"/>
    </location>
</feature>
<feature type="region of interest" description="Disordered" evidence="5">
    <location>
        <begin position="251"/>
        <end position="276"/>
    </location>
</feature>
<dbReference type="Proteomes" id="UP000824089">
    <property type="component" value="Unassembled WGS sequence"/>
</dbReference>
<evidence type="ECO:0000256" key="5">
    <source>
        <dbReference type="SAM" id="MobiDB-lite"/>
    </source>
</evidence>
<dbReference type="NCBIfam" id="TIGR01167">
    <property type="entry name" value="LPXTG_anchor"/>
    <property type="match status" value="1"/>
</dbReference>
<dbReference type="Pfam" id="PF00746">
    <property type="entry name" value="Gram_pos_anchor"/>
    <property type="match status" value="1"/>
</dbReference>
<evidence type="ECO:0000313" key="9">
    <source>
        <dbReference type="EMBL" id="HIU29271.1"/>
    </source>
</evidence>
<keyword evidence="3 7" id="KW-0732">Signal</keyword>
<feature type="domain" description="Gram-positive cocci surface proteins LPxTG" evidence="8">
    <location>
        <begin position="490"/>
        <end position="527"/>
    </location>
</feature>
<dbReference type="InterPro" id="IPR048052">
    <property type="entry name" value="FM1-like"/>
</dbReference>
<feature type="signal peptide" evidence="7">
    <location>
        <begin position="1"/>
        <end position="30"/>
    </location>
</feature>
<evidence type="ECO:0000256" key="2">
    <source>
        <dbReference type="ARBA" id="ARBA00022525"/>
    </source>
</evidence>